<proteinExistence type="predicted"/>
<sequence length="67" mass="7734">MNDETGQRMFNDVEADGDLILIGSKHFIFNFYLIFSAKKESAPDSELVLQAQKYSTKWQDMDAYHLA</sequence>
<evidence type="ECO:0000313" key="2">
    <source>
        <dbReference type="WBParaSite" id="Hba_16349"/>
    </source>
</evidence>
<dbReference type="Proteomes" id="UP000095283">
    <property type="component" value="Unplaced"/>
</dbReference>
<organism evidence="1 2">
    <name type="scientific">Heterorhabditis bacteriophora</name>
    <name type="common">Entomopathogenic nematode worm</name>
    <dbReference type="NCBI Taxonomy" id="37862"/>
    <lineage>
        <taxon>Eukaryota</taxon>
        <taxon>Metazoa</taxon>
        <taxon>Ecdysozoa</taxon>
        <taxon>Nematoda</taxon>
        <taxon>Chromadorea</taxon>
        <taxon>Rhabditida</taxon>
        <taxon>Rhabditina</taxon>
        <taxon>Rhabditomorpha</taxon>
        <taxon>Strongyloidea</taxon>
        <taxon>Heterorhabditidae</taxon>
        <taxon>Heterorhabditis</taxon>
    </lineage>
</organism>
<keyword evidence="1" id="KW-1185">Reference proteome</keyword>
<protein>
    <submittedName>
        <fullName evidence="2">DUF4440 domain-containing protein</fullName>
    </submittedName>
</protein>
<reference evidence="2" key="1">
    <citation type="submission" date="2016-11" db="UniProtKB">
        <authorList>
            <consortium name="WormBaseParasite"/>
        </authorList>
    </citation>
    <scope>IDENTIFICATION</scope>
</reference>
<dbReference type="AlphaFoldDB" id="A0A1I7XFU3"/>
<evidence type="ECO:0000313" key="1">
    <source>
        <dbReference type="Proteomes" id="UP000095283"/>
    </source>
</evidence>
<name>A0A1I7XFU3_HETBA</name>
<accession>A0A1I7XFU3</accession>
<dbReference type="WBParaSite" id="Hba_16349">
    <property type="protein sequence ID" value="Hba_16349"/>
    <property type="gene ID" value="Hba_16349"/>
</dbReference>